<dbReference type="InterPro" id="IPR046373">
    <property type="entry name" value="Acyl-CoA_Oxase/DH_mid-dom_sf"/>
</dbReference>
<evidence type="ECO:0000256" key="4">
    <source>
        <dbReference type="ARBA" id="ARBA00022827"/>
    </source>
</evidence>
<dbReference type="InterPro" id="IPR013786">
    <property type="entry name" value="AcylCoA_DH/ox_N"/>
</dbReference>
<keyword evidence="5 6" id="KW-0560">Oxidoreductase</keyword>
<evidence type="ECO:0000313" key="12">
    <source>
        <dbReference type="Proteomes" id="UP000249091"/>
    </source>
</evidence>
<evidence type="ECO:0000256" key="7">
    <source>
        <dbReference type="SAM" id="MobiDB-lite"/>
    </source>
</evidence>
<comment type="cofactor">
    <cofactor evidence="1 6">
        <name>FAD</name>
        <dbReference type="ChEBI" id="CHEBI:57692"/>
    </cofactor>
</comment>
<evidence type="ECO:0000259" key="8">
    <source>
        <dbReference type="Pfam" id="PF00441"/>
    </source>
</evidence>
<sequence>MHPELSDKSRRLRTELREYFARIINDEDRRALVDQTEGGPVFDRIYRQMGSDGWLGLGWPEEYGGRGEDPEALYVFYDETIRAGAPVSLVTLNTVAPALMKYGTQEQKDFFLPKILTGELKFAIGYTEPGAGTDLAALQTRARIDGDELVINGNKLFTSSAIFADWIWLAVRTDTEAPRHKGISVVLVPTTSPGFSATEIKTVGGISTAVTYYEDIRVPQSNVVGGLNQGWTLITSQLNHERVALAARGGIANQMYDEVLAWTKQEPVGPGVLYDVPWVRKTLAEVYALLSAADLVNLRLVSDIAANTLGGGDSAAAKIFGTEGVVTAYGMLQEVLGARGLLRPGSHGAVIEGRVESLARRAQNNTFGGGTNEVLREIVAAKTLGMTLGARRRPDAKAPEPAATTAAKPSETRS</sequence>
<evidence type="ECO:0000256" key="2">
    <source>
        <dbReference type="ARBA" id="ARBA00009347"/>
    </source>
</evidence>
<evidence type="ECO:0000256" key="1">
    <source>
        <dbReference type="ARBA" id="ARBA00001974"/>
    </source>
</evidence>
<dbReference type="AlphaFoldDB" id="A0A2X4TZW7"/>
<evidence type="ECO:0000259" key="9">
    <source>
        <dbReference type="Pfam" id="PF02770"/>
    </source>
</evidence>
<dbReference type="InterPro" id="IPR036250">
    <property type="entry name" value="AcylCo_DH-like_C"/>
</dbReference>
<dbReference type="KEGG" id="rcr:NCTC10994_02083"/>
<dbReference type="InterPro" id="IPR006091">
    <property type="entry name" value="Acyl-CoA_Oxase/DH_mid-dom"/>
</dbReference>
<dbReference type="Proteomes" id="UP000249091">
    <property type="component" value="Chromosome 1"/>
</dbReference>
<dbReference type="InterPro" id="IPR009100">
    <property type="entry name" value="AcylCoA_DH/oxidase_NM_dom_sf"/>
</dbReference>
<dbReference type="InterPro" id="IPR052161">
    <property type="entry name" value="Mycobact_Acyl-CoA_DH"/>
</dbReference>
<accession>A0A2X4TZW7</accession>
<dbReference type="Gene3D" id="1.20.140.10">
    <property type="entry name" value="Butyryl-CoA Dehydrogenase, subunit A, domain 3"/>
    <property type="match status" value="1"/>
</dbReference>
<dbReference type="GO" id="GO:0050660">
    <property type="term" value="F:flavin adenine dinucleotide binding"/>
    <property type="evidence" value="ECO:0007669"/>
    <property type="project" value="InterPro"/>
</dbReference>
<dbReference type="PANTHER" id="PTHR43292">
    <property type="entry name" value="ACYL-COA DEHYDROGENASE"/>
    <property type="match status" value="1"/>
</dbReference>
<feature type="compositionally biased region" description="Low complexity" evidence="7">
    <location>
        <begin position="399"/>
        <end position="414"/>
    </location>
</feature>
<dbReference type="Gene3D" id="2.40.110.10">
    <property type="entry name" value="Butyryl-CoA Dehydrogenase, subunit A, domain 2"/>
    <property type="match status" value="1"/>
</dbReference>
<dbReference type="GO" id="GO:0005886">
    <property type="term" value="C:plasma membrane"/>
    <property type="evidence" value="ECO:0007669"/>
    <property type="project" value="TreeGrafter"/>
</dbReference>
<dbReference type="STRING" id="1219011.GCA_001895045_03176"/>
<keyword evidence="3 6" id="KW-0285">Flavoprotein</keyword>
<dbReference type="Gene3D" id="1.10.540.10">
    <property type="entry name" value="Acyl-CoA dehydrogenase/oxidase, N-terminal domain"/>
    <property type="match status" value="1"/>
</dbReference>
<evidence type="ECO:0000313" key="11">
    <source>
        <dbReference type="EMBL" id="SQI31979.1"/>
    </source>
</evidence>
<organism evidence="11 12">
    <name type="scientific">Rhodococcus coprophilus</name>
    <dbReference type="NCBI Taxonomy" id="38310"/>
    <lineage>
        <taxon>Bacteria</taxon>
        <taxon>Bacillati</taxon>
        <taxon>Actinomycetota</taxon>
        <taxon>Actinomycetes</taxon>
        <taxon>Mycobacteriales</taxon>
        <taxon>Nocardiaceae</taxon>
        <taxon>Rhodococcus</taxon>
    </lineage>
</organism>
<name>A0A2X4TZW7_9NOCA</name>
<dbReference type="Pfam" id="PF02771">
    <property type="entry name" value="Acyl-CoA_dh_N"/>
    <property type="match status" value="1"/>
</dbReference>
<dbReference type="EMBL" id="LS483468">
    <property type="protein sequence ID" value="SQI31979.1"/>
    <property type="molecule type" value="Genomic_DNA"/>
</dbReference>
<keyword evidence="12" id="KW-1185">Reference proteome</keyword>
<dbReference type="PANTHER" id="PTHR43292:SF3">
    <property type="entry name" value="ACYL-COA DEHYDROGENASE FADE29"/>
    <property type="match status" value="1"/>
</dbReference>
<dbReference type="Pfam" id="PF00441">
    <property type="entry name" value="Acyl-CoA_dh_1"/>
    <property type="match status" value="1"/>
</dbReference>
<feature type="domain" description="Acyl-CoA dehydrogenase/oxidase C-terminal" evidence="8">
    <location>
        <begin position="228"/>
        <end position="382"/>
    </location>
</feature>
<protein>
    <submittedName>
        <fullName evidence="11">Acyl-CoA dehydrogenase</fullName>
        <ecNumber evidence="11">1.3.99.-</ecNumber>
    </submittedName>
</protein>
<proteinExistence type="inferred from homology"/>
<feature type="domain" description="Acyl-CoA dehydrogenase/oxidase N-terminal" evidence="10">
    <location>
        <begin position="7"/>
        <end position="119"/>
    </location>
</feature>
<dbReference type="GO" id="GO:0016627">
    <property type="term" value="F:oxidoreductase activity, acting on the CH-CH group of donors"/>
    <property type="evidence" value="ECO:0007669"/>
    <property type="project" value="InterPro"/>
</dbReference>
<dbReference type="RefSeq" id="WP_072702289.1">
    <property type="nucleotide sequence ID" value="NZ_JAFBBL010000001.1"/>
</dbReference>
<dbReference type="SUPFAM" id="SSF56645">
    <property type="entry name" value="Acyl-CoA dehydrogenase NM domain-like"/>
    <property type="match status" value="1"/>
</dbReference>
<dbReference type="SUPFAM" id="SSF47203">
    <property type="entry name" value="Acyl-CoA dehydrogenase C-terminal domain-like"/>
    <property type="match status" value="1"/>
</dbReference>
<comment type="similarity">
    <text evidence="2 6">Belongs to the acyl-CoA dehydrogenase family.</text>
</comment>
<dbReference type="Pfam" id="PF02770">
    <property type="entry name" value="Acyl-CoA_dh_M"/>
    <property type="match status" value="1"/>
</dbReference>
<evidence type="ECO:0000256" key="3">
    <source>
        <dbReference type="ARBA" id="ARBA00022630"/>
    </source>
</evidence>
<dbReference type="EC" id="1.3.99.-" evidence="11"/>
<feature type="domain" description="Acyl-CoA oxidase/dehydrogenase middle" evidence="9">
    <location>
        <begin position="123"/>
        <end position="209"/>
    </location>
</feature>
<dbReference type="InterPro" id="IPR037069">
    <property type="entry name" value="AcylCoA_DH/ox_N_sf"/>
</dbReference>
<dbReference type="InterPro" id="IPR009075">
    <property type="entry name" value="AcylCo_DH/oxidase_C"/>
</dbReference>
<evidence type="ECO:0000256" key="6">
    <source>
        <dbReference type="RuleBase" id="RU362125"/>
    </source>
</evidence>
<evidence type="ECO:0000259" key="10">
    <source>
        <dbReference type="Pfam" id="PF02771"/>
    </source>
</evidence>
<reference evidence="11 12" key="1">
    <citation type="submission" date="2018-06" db="EMBL/GenBank/DDBJ databases">
        <authorList>
            <consortium name="Pathogen Informatics"/>
            <person name="Doyle S."/>
        </authorList>
    </citation>
    <scope>NUCLEOTIDE SEQUENCE [LARGE SCALE GENOMIC DNA]</scope>
    <source>
        <strain evidence="11 12">NCTC10994</strain>
    </source>
</reference>
<keyword evidence="4 6" id="KW-0274">FAD</keyword>
<gene>
    <name evidence="11" type="ORF">NCTC10994_02083</name>
</gene>
<evidence type="ECO:0000256" key="5">
    <source>
        <dbReference type="ARBA" id="ARBA00023002"/>
    </source>
</evidence>
<feature type="region of interest" description="Disordered" evidence="7">
    <location>
        <begin position="390"/>
        <end position="414"/>
    </location>
</feature>